<keyword evidence="1" id="KW-0732">Signal</keyword>
<dbReference type="PANTHER" id="PTHR32060">
    <property type="entry name" value="TAIL-SPECIFIC PROTEASE"/>
    <property type="match status" value="1"/>
</dbReference>
<dbReference type="Gene3D" id="3.90.226.10">
    <property type="entry name" value="2-enoyl-CoA Hydratase, Chain A, domain 1"/>
    <property type="match status" value="1"/>
</dbReference>
<dbReference type="InterPro" id="IPR036034">
    <property type="entry name" value="PDZ_sf"/>
</dbReference>
<dbReference type="PROSITE" id="PS50106">
    <property type="entry name" value="PDZ"/>
    <property type="match status" value="1"/>
</dbReference>
<proteinExistence type="predicted"/>
<dbReference type="PANTHER" id="PTHR32060:SF30">
    <property type="entry name" value="CARBOXY-TERMINAL PROCESSING PROTEASE CTPA"/>
    <property type="match status" value="1"/>
</dbReference>
<evidence type="ECO:0000259" key="2">
    <source>
        <dbReference type="PROSITE" id="PS50106"/>
    </source>
</evidence>
<dbReference type="Gene3D" id="3.30.750.170">
    <property type="match status" value="1"/>
</dbReference>
<dbReference type="InterPro" id="IPR001478">
    <property type="entry name" value="PDZ"/>
</dbReference>
<evidence type="ECO:0000256" key="1">
    <source>
        <dbReference type="SAM" id="SignalP"/>
    </source>
</evidence>
<feature type="chain" id="PRO_5045063967" evidence="1">
    <location>
        <begin position="18"/>
        <end position="532"/>
    </location>
</feature>
<comment type="caution">
    <text evidence="3">The sequence shown here is derived from an EMBL/GenBank/DDBJ whole genome shotgun (WGS) entry which is preliminary data.</text>
</comment>
<evidence type="ECO:0000313" key="3">
    <source>
        <dbReference type="EMBL" id="MFD0764827.1"/>
    </source>
</evidence>
<feature type="domain" description="PDZ" evidence="2">
    <location>
        <begin position="133"/>
        <end position="214"/>
    </location>
</feature>
<gene>
    <name evidence="3" type="ORF">ACFQZI_08170</name>
</gene>
<sequence>MRKLFYLIILSATIVFASCSKDKKITPDNTGGTDQPSKTGSTLDLIKDSVFLYAQQVYYWNTSLPTYAAFKPRSFSGANDLDALQTEIDALTQYSKNPENDNKPYEYYAPAPGYAKYSFIDDGSVSGELNGVKGDFGFAPVWIGDINNTTDIRVKYVYPGSPADVAGLKRGYQITAINGRTGDGLKYDGGTNVNFLINAYTNSSNITLTLKKPDLTTFNVTMSTATYNVNPVLNTTVVDAGNGKKVGYFVFNSFTSDANARPKLNEAFAKFAAAGVTDLVVDLRYNGGGYVSTAEYLSNLIAPASKTSGTMFSYYFNQTMVDRKATLLKNQVRKDPDTQKPYTYFDFDYSVAGNTVPFSKDGIPTSLNLNHVFFIVTGSTASASELTINNLLPISQLNVNLIGTTTYGKPVGFFDIDINKYEMYIPQFETKNSAPNGGNGGYYTGMTPGTAKYPGKLASDDVTKDFGDPTEKLFGLAIKYLQSGGFPTSTQAVQGLGESSVNAIEQSRKVGIETEGKIFRGMIYKNNHASHK</sequence>
<organism evidence="3 4">
    <name type="scientific">Mucilaginibacter lutimaris</name>
    <dbReference type="NCBI Taxonomy" id="931629"/>
    <lineage>
        <taxon>Bacteria</taxon>
        <taxon>Pseudomonadati</taxon>
        <taxon>Bacteroidota</taxon>
        <taxon>Sphingobacteriia</taxon>
        <taxon>Sphingobacteriales</taxon>
        <taxon>Sphingobacteriaceae</taxon>
        <taxon>Mucilaginibacter</taxon>
    </lineage>
</organism>
<dbReference type="SUPFAM" id="SSF52096">
    <property type="entry name" value="ClpP/crotonase"/>
    <property type="match status" value="1"/>
</dbReference>
<dbReference type="Gene3D" id="2.30.42.10">
    <property type="match status" value="1"/>
</dbReference>
<dbReference type="Proteomes" id="UP001597073">
    <property type="component" value="Unassembled WGS sequence"/>
</dbReference>
<name>A0ABW2ZF65_9SPHI</name>
<dbReference type="EMBL" id="JBHTIA010000003">
    <property type="protein sequence ID" value="MFD0764827.1"/>
    <property type="molecule type" value="Genomic_DNA"/>
</dbReference>
<dbReference type="InterPro" id="IPR029045">
    <property type="entry name" value="ClpP/crotonase-like_dom_sf"/>
</dbReference>
<dbReference type="InterPro" id="IPR005151">
    <property type="entry name" value="Tail-specific_protease"/>
</dbReference>
<protein>
    <submittedName>
        <fullName evidence="3">S41 family peptidase</fullName>
    </submittedName>
</protein>
<dbReference type="SUPFAM" id="SSF50156">
    <property type="entry name" value="PDZ domain-like"/>
    <property type="match status" value="1"/>
</dbReference>
<dbReference type="PROSITE" id="PS51257">
    <property type="entry name" value="PROKAR_LIPOPROTEIN"/>
    <property type="match status" value="1"/>
</dbReference>
<feature type="signal peptide" evidence="1">
    <location>
        <begin position="1"/>
        <end position="17"/>
    </location>
</feature>
<evidence type="ECO:0000313" key="4">
    <source>
        <dbReference type="Proteomes" id="UP001597073"/>
    </source>
</evidence>
<accession>A0ABW2ZF65</accession>
<reference evidence="4" key="1">
    <citation type="journal article" date="2019" name="Int. J. Syst. Evol. Microbiol.">
        <title>The Global Catalogue of Microorganisms (GCM) 10K type strain sequencing project: providing services to taxonomists for standard genome sequencing and annotation.</title>
        <authorList>
            <consortium name="The Broad Institute Genomics Platform"/>
            <consortium name="The Broad Institute Genome Sequencing Center for Infectious Disease"/>
            <person name="Wu L."/>
            <person name="Ma J."/>
        </authorList>
    </citation>
    <scope>NUCLEOTIDE SEQUENCE [LARGE SCALE GENOMIC DNA]</scope>
    <source>
        <strain evidence="4">CCUG 60742</strain>
    </source>
</reference>
<keyword evidence="4" id="KW-1185">Reference proteome</keyword>
<dbReference type="Pfam" id="PF03572">
    <property type="entry name" value="Peptidase_S41"/>
    <property type="match status" value="1"/>
</dbReference>
<dbReference type="RefSeq" id="WP_377140901.1">
    <property type="nucleotide sequence ID" value="NZ_JBHTIA010000003.1"/>
</dbReference>